<comment type="caution">
    <text evidence="1">The sequence shown here is derived from an EMBL/GenBank/DDBJ whole genome shotgun (WGS) entry which is preliminary data.</text>
</comment>
<evidence type="ECO:0000313" key="2">
    <source>
        <dbReference type="Proteomes" id="UP001152888"/>
    </source>
</evidence>
<dbReference type="EMBL" id="CAKOFQ010006831">
    <property type="protein sequence ID" value="CAH1975017.1"/>
    <property type="molecule type" value="Genomic_DNA"/>
</dbReference>
<accession>A0A9P0KQ02</accession>
<sequence>MVHSATAVSLSNQAIEWDSQVKKPKLDTTYASTSKTQIKKDIQKDQQYGAWGSTFKNKNNFANMHCC</sequence>
<organism evidence="1 2">
    <name type="scientific">Acanthoscelides obtectus</name>
    <name type="common">Bean weevil</name>
    <name type="synonym">Bruchus obtectus</name>
    <dbReference type="NCBI Taxonomy" id="200917"/>
    <lineage>
        <taxon>Eukaryota</taxon>
        <taxon>Metazoa</taxon>
        <taxon>Ecdysozoa</taxon>
        <taxon>Arthropoda</taxon>
        <taxon>Hexapoda</taxon>
        <taxon>Insecta</taxon>
        <taxon>Pterygota</taxon>
        <taxon>Neoptera</taxon>
        <taxon>Endopterygota</taxon>
        <taxon>Coleoptera</taxon>
        <taxon>Polyphaga</taxon>
        <taxon>Cucujiformia</taxon>
        <taxon>Chrysomeloidea</taxon>
        <taxon>Chrysomelidae</taxon>
        <taxon>Bruchinae</taxon>
        <taxon>Bruchini</taxon>
        <taxon>Acanthoscelides</taxon>
    </lineage>
</organism>
<protein>
    <submittedName>
        <fullName evidence="1">Uncharacterized protein</fullName>
    </submittedName>
</protein>
<keyword evidence="2" id="KW-1185">Reference proteome</keyword>
<reference evidence="1" key="1">
    <citation type="submission" date="2022-03" db="EMBL/GenBank/DDBJ databases">
        <authorList>
            <person name="Sayadi A."/>
        </authorList>
    </citation>
    <scope>NUCLEOTIDE SEQUENCE</scope>
</reference>
<gene>
    <name evidence="1" type="ORF">ACAOBT_LOCUS11410</name>
</gene>
<dbReference type="AlphaFoldDB" id="A0A9P0KQ02"/>
<name>A0A9P0KQ02_ACAOB</name>
<dbReference type="OrthoDB" id="6860066at2759"/>
<proteinExistence type="predicted"/>
<evidence type="ECO:0000313" key="1">
    <source>
        <dbReference type="EMBL" id="CAH1975017.1"/>
    </source>
</evidence>
<dbReference type="Proteomes" id="UP001152888">
    <property type="component" value="Unassembled WGS sequence"/>
</dbReference>